<dbReference type="KEGG" id="vg:29122794"/>
<dbReference type="OrthoDB" id="41724at10239"/>
<accession>A0A127KP63</accession>
<name>A0A127KP63_9CAUD</name>
<dbReference type="RefSeq" id="YP_009301866.1">
    <property type="nucleotide sequence ID" value="NC_031238.1"/>
</dbReference>
<reference evidence="1 2" key="1">
    <citation type="submission" date="2016-01" db="EMBL/GenBank/DDBJ databases">
        <authorList>
            <person name="Cotto-Rosario A."/>
            <person name="Gomez-Fuentes N."/>
            <person name="Berrios-Ruiz J."/>
            <person name="Caceres-Velazquez C."/>
            <person name="Casiano-Real M."/>
            <person name="Cotto-Berrios I."/>
            <person name="Crespo-Vega V."/>
            <person name="DeJesus-David M."/>
            <person name="DelToro-Sanchez C.J."/>
            <person name="Diaz-Morales C.J."/>
            <person name="Espada-Ramos M."/>
            <person name="Feliciano-Torres M.J."/>
            <person name="Fernandez-Rodriguez P.M."/>
            <person name="Fernandez-Martinez M."/>
            <person name="Figueroa-Concepcion D."/>
            <person name="Figueroa-Bermudez M.L."/>
            <person name="Garcia-Delgado K."/>
            <person name="Nunez-Rodriguez C."/>
            <person name="Quiles-Santiago A.M."/>
            <person name="Rodriguez-Gonzalez A."/>
            <person name="Santiago-Burgos D."/>
            <person name="Solivan-Perez E."/>
            <person name="Torres-Vazquez A."/>
            <person name="Verdejo-Lopez V."/>
            <person name="Vazquez E."/>
            <person name="Rubin M.R."/>
            <person name="Ware V.C."/>
            <person name="Bradley K.W."/>
            <person name="Asai D.J."/>
            <person name="Bowman C.A."/>
            <person name="Russell D.A."/>
            <person name="Pope W.H."/>
            <person name="Jacobs-Sera D."/>
            <person name="Hendrix R.W."/>
            <person name="Hatfull G.F."/>
        </authorList>
    </citation>
    <scope>NUCLEOTIDE SEQUENCE [LARGE SCALE GENOMIC DNA]</scope>
</reference>
<dbReference type="Proteomes" id="UP000201448">
    <property type="component" value="Segment"/>
</dbReference>
<dbReference type="EMBL" id="KU613353">
    <property type="protein sequence ID" value="AMO43811.1"/>
    <property type="molecule type" value="Genomic_DNA"/>
</dbReference>
<dbReference type="GeneID" id="29122794"/>
<proteinExistence type="predicted"/>
<evidence type="ECO:0000313" key="2">
    <source>
        <dbReference type="Proteomes" id="UP000201448"/>
    </source>
</evidence>
<protein>
    <submittedName>
        <fullName evidence="1">Uncharacterized protein</fullName>
    </submittedName>
</protein>
<evidence type="ECO:0000313" key="1">
    <source>
        <dbReference type="EMBL" id="AMO43811.1"/>
    </source>
</evidence>
<gene>
    <name evidence="1" type="ORF">PBI_CATALINA_44</name>
</gene>
<organism evidence="1 2">
    <name type="scientific">Mycobacterium phage Catalina</name>
    <dbReference type="NCBI Taxonomy" id="1792253"/>
    <lineage>
        <taxon>Viruses</taxon>
        <taxon>Duplodnaviria</taxon>
        <taxon>Heunggongvirae</taxon>
        <taxon>Uroviricota</taxon>
        <taxon>Caudoviricetes</taxon>
        <taxon>Fromanvirus</taxon>
        <taxon>Fromanvirus packman</taxon>
    </lineage>
</organism>
<sequence>MAIGNVTVTVQPDFSGLIEGLRNLASHFTALADDAIRAADELEDRSADEEPEVG</sequence>